<dbReference type="Pfam" id="PF01168">
    <property type="entry name" value="Ala_racemase_N"/>
    <property type="match status" value="1"/>
</dbReference>
<dbReference type="PANTHER" id="PTHR30511">
    <property type="entry name" value="ALANINE RACEMASE"/>
    <property type="match status" value="1"/>
</dbReference>
<dbReference type="Pfam" id="PF00842">
    <property type="entry name" value="Ala_racemase_C"/>
    <property type="match status" value="1"/>
</dbReference>
<reference evidence="8 9" key="1">
    <citation type="submission" date="2014-08" db="EMBL/GenBank/DDBJ databases">
        <title>Comparative genomics of the Paenibacillus odorifer group.</title>
        <authorList>
            <person name="den Bakker H.C."/>
            <person name="Tsai Y.-C."/>
            <person name="Martin N."/>
            <person name="Korlach J."/>
            <person name="Wiedmann M."/>
        </authorList>
    </citation>
    <scope>NUCLEOTIDE SEQUENCE [LARGE SCALE GENOMIC DNA]</scope>
    <source>
        <strain evidence="8 9">DSM 1735</strain>
    </source>
</reference>
<comment type="cofactor">
    <cofactor evidence="1 4 5">
        <name>pyridoxal 5'-phosphate</name>
        <dbReference type="ChEBI" id="CHEBI:597326"/>
    </cofactor>
</comment>
<protein>
    <recommendedName>
        <fullName evidence="4">Alanine racemase</fullName>
        <ecNumber evidence="4">5.1.1.1</ecNumber>
    </recommendedName>
</protein>
<dbReference type="GO" id="GO:0009252">
    <property type="term" value="P:peptidoglycan biosynthetic process"/>
    <property type="evidence" value="ECO:0007669"/>
    <property type="project" value="TreeGrafter"/>
</dbReference>
<dbReference type="PANTHER" id="PTHR30511:SF0">
    <property type="entry name" value="ALANINE RACEMASE, CATABOLIC-RELATED"/>
    <property type="match status" value="1"/>
</dbReference>
<comment type="catalytic activity">
    <reaction evidence="4">
        <text>L-alanine = D-alanine</text>
        <dbReference type="Rhea" id="RHEA:20249"/>
        <dbReference type="ChEBI" id="CHEBI:57416"/>
        <dbReference type="ChEBI" id="CHEBI:57972"/>
        <dbReference type="EC" id="5.1.1.1"/>
    </reaction>
</comment>
<organism evidence="8 9">
    <name type="scientific">Paenibacillus durus</name>
    <name type="common">Paenibacillus azotofixans</name>
    <dbReference type="NCBI Taxonomy" id="44251"/>
    <lineage>
        <taxon>Bacteria</taxon>
        <taxon>Bacillati</taxon>
        <taxon>Bacillota</taxon>
        <taxon>Bacilli</taxon>
        <taxon>Bacillales</taxon>
        <taxon>Paenibacillaceae</taxon>
        <taxon>Paenibacillus</taxon>
    </lineage>
</organism>
<evidence type="ECO:0000256" key="6">
    <source>
        <dbReference type="PIRSR" id="PIRSR600821-52"/>
    </source>
</evidence>
<evidence type="ECO:0000259" key="7">
    <source>
        <dbReference type="SMART" id="SM01005"/>
    </source>
</evidence>
<dbReference type="CDD" id="cd00430">
    <property type="entry name" value="PLPDE_III_AR"/>
    <property type="match status" value="1"/>
</dbReference>
<feature type="binding site" evidence="4 6">
    <location>
        <position position="137"/>
    </location>
    <ligand>
        <name>substrate</name>
    </ligand>
</feature>
<dbReference type="SUPFAM" id="SSF50621">
    <property type="entry name" value="Alanine racemase C-terminal domain-like"/>
    <property type="match status" value="1"/>
</dbReference>
<dbReference type="GO" id="GO:0008784">
    <property type="term" value="F:alanine racemase activity"/>
    <property type="evidence" value="ECO:0007669"/>
    <property type="project" value="UniProtKB-UniRule"/>
</dbReference>
<evidence type="ECO:0000313" key="8">
    <source>
        <dbReference type="EMBL" id="AIQ11710.1"/>
    </source>
</evidence>
<dbReference type="InterPro" id="IPR001608">
    <property type="entry name" value="Ala_racemase_N"/>
</dbReference>
<comment type="function">
    <text evidence="4">Catalyzes the interconversion of L-alanine and D-alanine. May also act on other amino acids.</text>
</comment>
<dbReference type="PRINTS" id="PR00992">
    <property type="entry name" value="ALARACEMASE"/>
</dbReference>
<keyword evidence="2 4" id="KW-0663">Pyridoxal phosphate</keyword>
<dbReference type="Gene3D" id="2.40.37.10">
    <property type="entry name" value="Lyase, Ornithine Decarboxylase, Chain A, domain 1"/>
    <property type="match status" value="1"/>
</dbReference>
<dbReference type="Proteomes" id="UP000029409">
    <property type="component" value="Chromosome"/>
</dbReference>
<dbReference type="EMBL" id="CP009288">
    <property type="protein sequence ID" value="AIQ11710.1"/>
    <property type="molecule type" value="Genomic_DNA"/>
</dbReference>
<feature type="binding site" evidence="4 6">
    <location>
        <position position="315"/>
    </location>
    <ligand>
        <name>substrate</name>
    </ligand>
</feature>
<feature type="domain" description="Alanine racemase C-terminal" evidence="7">
    <location>
        <begin position="246"/>
        <end position="378"/>
    </location>
</feature>
<evidence type="ECO:0000256" key="4">
    <source>
        <dbReference type="HAMAP-Rule" id="MF_01201"/>
    </source>
</evidence>
<evidence type="ECO:0000256" key="5">
    <source>
        <dbReference type="PIRSR" id="PIRSR600821-50"/>
    </source>
</evidence>
<dbReference type="EC" id="5.1.1.1" evidence="4"/>
<dbReference type="AlphaFoldDB" id="A0A089HLW7"/>
<evidence type="ECO:0000256" key="3">
    <source>
        <dbReference type="ARBA" id="ARBA00023235"/>
    </source>
</evidence>
<feature type="modified residue" description="N6-(pyridoxal phosphate)lysine" evidence="4 5">
    <location>
        <position position="39"/>
    </location>
</feature>
<dbReference type="InterPro" id="IPR020622">
    <property type="entry name" value="Ala_racemase_pyridoxalP-BS"/>
</dbReference>
<comment type="pathway">
    <text evidence="4">Amino-acid biosynthesis; D-alanine biosynthesis; D-alanine from L-alanine: step 1/1.</text>
</comment>
<feature type="active site" description="Proton acceptor; specific for D-alanine" evidence="4">
    <location>
        <position position="39"/>
    </location>
</feature>
<dbReference type="GO" id="GO:0005829">
    <property type="term" value="C:cytosol"/>
    <property type="evidence" value="ECO:0007669"/>
    <property type="project" value="TreeGrafter"/>
</dbReference>
<dbReference type="PROSITE" id="PS00395">
    <property type="entry name" value="ALANINE_RACEMASE"/>
    <property type="match status" value="1"/>
</dbReference>
<evidence type="ECO:0000313" key="9">
    <source>
        <dbReference type="Proteomes" id="UP000029409"/>
    </source>
</evidence>
<dbReference type="GO" id="GO:0030632">
    <property type="term" value="P:D-alanine biosynthetic process"/>
    <property type="evidence" value="ECO:0007669"/>
    <property type="project" value="UniProtKB-UniRule"/>
</dbReference>
<dbReference type="FunFam" id="3.20.20.10:FF:000002">
    <property type="entry name" value="Alanine racemase"/>
    <property type="match status" value="1"/>
</dbReference>
<comment type="similarity">
    <text evidence="4">Belongs to the alanine racemase family.</text>
</comment>
<keyword evidence="9" id="KW-1185">Reference proteome</keyword>
<dbReference type="NCBIfam" id="TIGR00492">
    <property type="entry name" value="alr"/>
    <property type="match status" value="1"/>
</dbReference>
<keyword evidence="3 4" id="KW-0413">Isomerase</keyword>
<dbReference type="SMART" id="SM01005">
    <property type="entry name" value="Ala_racemase_C"/>
    <property type="match status" value="1"/>
</dbReference>
<dbReference type="InterPro" id="IPR000821">
    <property type="entry name" value="Ala_racemase"/>
</dbReference>
<feature type="active site" description="Proton acceptor; specific for L-alanine" evidence="4">
    <location>
        <position position="267"/>
    </location>
</feature>
<proteinExistence type="inferred from homology"/>
<dbReference type="eggNOG" id="COG0787">
    <property type="taxonomic scope" value="Bacteria"/>
</dbReference>
<dbReference type="Gene3D" id="3.20.20.10">
    <property type="entry name" value="Alanine racemase"/>
    <property type="match status" value="1"/>
</dbReference>
<accession>A0A089HLW7</accession>
<dbReference type="RefSeq" id="WP_042205595.1">
    <property type="nucleotide sequence ID" value="NZ_CP009288.1"/>
</dbReference>
<name>A0A089HLW7_PAEDU</name>
<dbReference type="InterPro" id="IPR009006">
    <property type="entry name" value="Ala_racemase/Decarboxylase_C"/>
</dbReference>
<dbReference type="OrthoDB" id="9813814at2"/>
<evidence type="ECO:0000256" key="2">
    <source>
        <dbReference type="ARBA" id="ARBA00022898"/>
    </source>
</evidence>
<dbReference type="InterPro" id="IPR029066">
    <property type="entry name" value="PLP-binding_barrel"/>
</dbReference>
<dbReference type="SUPFAM" id="SSF51419">
    <property type="entry name" value="PLP-binding barrel"/>
    <property type="match status" value="1"/>
</dbReference>
<dbReference type="InterPro" id="IPR011079">
    <property type="entry name" value="Ala_racemase_C"/>
</dbReference>
<dbReference type="HAMAP" id="MF_01201">
    <property type="entry name" value="Ala_racemase"/>
    <property type="match status" value="1"/>
</dbReference>
<dbReference type="GO" id="GO:0030170">
    <property type="term" value="F:pyridoxal phosphate binding"/>
    <property type="evidence" value="ECO:0007669"/>
    <property type="project" value="UniProtKB-UniRule"/>
</dbReference>
<evidence type="ECO:0000256" key="1">
    <source>
        <dbReference type="ARBA" id="ARBA00001933"/>
    </source>
</evidence>
<dbReference type="UniPathway" id="UPA00042">
    <property type="reaction ID" value="UER00497"/>
</dbReference>
<gene>
    <name evidence="8" type="ORF">PDUR_06960</name>
</gene>
<sequence>MQESYRPTVAEIDLDALRANYESFRRHLPAGVKFMVCVKGNAYGHGAVEVTRELERLGADYVSVAFLDEAIELRQAGIVLPILVLGYTPPEAIAAAWENDVTVTLFTPEVLEAASKLPFNDSRKLKVHIKIDSGMGRLGLLPDDAPLFIDKAQRVRQIELEGMFTHFAKADEADKSYTLEQYRRFMGVTEALRERQIHIPIIHTGNSATAIDTPHLSPNMVRVGVSIYGFYPSTEVNRQQVELHPVMTLKTKAVYVKSLPESWGVSYGTRYRAVSGEYIATLPIGYADGYSRMLSGKAEVLIRGRRVPVVGTICMDQCMVSLKSFANEAEQIKAGEEVVLIGRQAGVSITADELALLLGTIHYEVTCMLAHRVPRVYIREGSAPRLVNALIQTPSPNPVS</sequence>
<dbReference type="KEGG" id="pdu:PDUR_06960"/>
<dbReference type="STRING" id="44251.PDUR_06960"/>